<feature type="transmembrane region" description="Helical" evidence="6">
    <location>
        <begin position="110"/>
        <end position="132"/>
    </location>
</feature>
<evidence type="ECO:0000313" key="7">
    <source>
        <dbReference type="EMBL" id="CAI4032038.1"/>
    </source>
</evidence>
<organism evidence="7 8">
    <name type="scientific">Nitrospira tepida</name>
    <dbReference type="NCBI Taxonomy" id="2973512"/>
    <lineage>
        <taxon>Bacteria</taxon>
        <taxon>Pseudomonadati</taxon>
        <taxon>Nitrospirota</taxon>
        <taxon>Nitrospiria</taxon>
        <taxon>Nitrospirales</taxon>
        <taxon>Nitrospiraceae</taxon>
        <taxon>Nitrospira</taxon>
    </lineage>
</organism>
<feature type="transmembrane region" description="Helical" evidence="6">
    <location>
        <begin position="79"/>
        <end position="98"/>
    </location>
</feature>
<keyword evidence="2" id="KW-1003">Cell membrane</keyword>
<feature type="transmembrane region" description="Helical" evidence="6">
    <location>
        <begin position="47"/>
        <end position="67"/>
    </location>
</feature>
<keyword evidence="8" id="KW-1185">Reference proteome</keyword>
<accession>A0AA86MZN9</accession>
<dbReference type="InterPro" id="IPR020948">
    <property type="entry name" value="P_starv_induced_PsiE-like"/>
</dbReference>
<comment type="subcellular location">
    <subcellularLocation>
        <location evidence="1">Cell membrane</location>
        <topology evidence="1">Multi-pass membrane protein</topology>
    </subcellularLocation>
</comment>
<keyword evidence="5 6" id="KW-0472">Membrane</keyword>
<protein>
    <recommendedName>
        <fullName evidence="9">Phosphate-starvation-inducible E-like protein</fullName>
    </recommendedName>
</protein>
<evidence type="ECO:0008006" key="9">
    <source>
        <dbReference type="Google" id="ProtNLM"/>
    </source>
</evidence>
<evidence type="ECO:0000313" key="8">
    <source>
        <dbReference type="Proteomes" id="UP001179121"/>
    </source>
</evidence>
<dbReference type="Proteomes" id="UP001179121">
    <property type="component" value="Chromosome"/>
</dbReference>
<proteinExistence type="predicted"/>
<evidence type="ECO:0000256" key="3">
    <source>
        <dbReference type="ARBA" id="ARBA00022692"/>
    </source>
</evidence>
<sequence length="184" mass="20348">MKSWVHDHIAIVPVGETEREGVVRQALVRMLAFDPSQLWNRLTRLSLSLLIVTIQIAFICGVGRTLLDIPLMFQSALEVGLRQVIVDALILLAVVEVLKTTLTYFSAGRVKVTFIVDTILVVMLTEVISEWFQGADPFRFAMLGGILLVLAVTRVVAVRFSPAGSVEREQQEEAISPSDRAEAC</sequence>
<reference evidence="7" key="1">
    <citation type="submission" date="2022-10" db="EMBL/GenBank/DDBJ databases">
        <authorList>
            <person name="Koch H."/>
        </authorList>
    </citation>
    <scope>NUCLEOTIDE SEQUENCE</scope>
    <source>
        <strain evidence="7">DNF</strain>
    </source>
</reference>
<evidence type="ECO:0000256" key="2">
    <source>
        <dbReference type="ARBA" id="ARBA00022475"/>
    </source>
</evidence>
<gene>
    <name evidence="7" type="ORF">DNFV4_02463</name>
</gene>
<dbReference type="KEGG" id="nti:DNFV4_02463"/>
<dbReference type="EMBL" id="OX365700">
    <property type="protein sequence ID" value="CAI4032038.1"/>
    <property type="molecule type" value="Genomic_DNA"/>
</dbReference>
<name>A0AA86MZN9_9BACT</name>
<dbReference type="AlphaFoldDB" id="A0AA86MZN9"/>
<dbReference type="RefSeq" id="WP_289268787.1">
    <property type="nucleotide sequence ID" value="NZ_OX365700.1"/>
</dbReference>
<evidence type="ECO:0000256" key="6">
    <source>
        <dbReference type="SAM" id="Phobius"/>
    </source>
</evidence>
<feature type="transmembrane region" description="Helical" evidence="6">
    <location>
        <begin position="138"/>
        <end position="158"/>
    </location>
</feature>
<evidence type="ECO:0000256" key="1">
    <source>
        <dbReference type="ARBA" id="ARBA00004651"/>
    </source>
</evidence>
<evidence type="ECO:0000256" key="5">
    <source>
        <dbReference type="ARBA" id="ARBA00023136"/>
    </source>
</evidence>
<keyword evidence="3 6" id="KW-0812">Transmembrane</keyword>
<dbReference type="Pfam" id="PF06146">
    <property type="entry name" value="PsiE"/>
    <property type="match status" value="1"/>
</dbReference>
<evidence type="ECO:0000256" key="4">
    <source>
        <dbReference type="ARBA" id="ARBA00022989"/>
    </source>
</evidence>
<dbReference type="GO" id="GO:0005886">
    <property type="term" value="C:plasma membrane"/>
    <property type="evidence" value="ECO:0007669"/>
    <property type="project" value="UniProtKB-SubCell"/>
</dbReference>
<keyword evidence="4 6" id="KW-1133">Transmembrane helix</keyword>